<accession>T1D9J2</accession>
<organism evidence="2">
    <name type="scientific">mine drainage metagenome</name>
    <dbReference type="NCBI Taxonomy" id="410659"/>
    <lineage>
        <taxon>unclassified sequences</taxon>
        <taxon>metagenomes</taxon>
        <taxon>ecological metagenomes</taxon>
    </lineage>
</organism>
<reference evidence="2" key="2">
    <citation type="journal article" date="2014" name="ISME J.">
        <title>Microbial stratification in low pH oxic and suboxic macroscopic growths along an acid mine drainage.</title>
        <authorList>
            <person name="Mendez-Garcia C."/>
            <person name="Mesa V."/>
            <person name="Sprenger R.R."/>
            <person name="Richter M."/>
            <person name="Diez M.S."/>
            <person name="Solano J."/>
            <person name="Bargiela R."/>
            <person name="Golyshina O.V."/>
            <person name="Manteca A."/>
            <person name="Ramos J.L."/>
            <person name="Gallego J.R."/>
            <person name="Llorente I."/>
            <person name="Martins Dos Santos V.A."/>
            <person name="Jensen O.N."/>
            <person name="Pelaez A.I."/>
            <person name="Sanchez J."/>
            <person name="Ferrer M."/>
        </authorList>
    </citation>
    <scope>NUCLEOTIDE SEQUENCE</scope>
</reference>
<feature type="domain" description="DUS-like FMN-binding" evidence="1">
    <location>
        <begin position="11"/>
        <end position="100"/>
    </location>
</feature>
<reference evidence="2" key="1">
    <citation type="submission" date="2013-08" db="EMBL/GenBank/DDBJ databases">
        <authorList>
            <person name="Mendez C."/>
            <person name="Richter M."/>
            <person name="Ferrer M."/>
            <person name="Sanchez J."/>
        </authorList>
    </citation>
    <scope>NUCLEOTIDE SEQUENCE</scope>
</reference>
<evidence type="ECO:0000259" key="1">
    <source>
        <dbReference type="Pfam" id="PF01207"/>
    </source>
</evidence>
<dbReference type="AlphaFoldDB" id="T1D9J2"/>
<comment type="caution">
    <text evidence="2">The sequence shown here is derived from an EMBL/GenBank/DDBJ whole genome shotgun (WGS) entry which is preliminary data.</text>
</comment>
<protein>
    <submittedName>
        <fullName evidence="2">Dihydrouridine synthase DuS</fullName>
    </submittedName>
</protein>
<dbReference type="InterPro" id="IPR035587">
    <property type="entry name" value="DUS-like_FMN-bd"/>
</dbReference>
<dbReference type="Pfam" id="PF01207">
    <property type="entry name" value="Dus"/>
    <property type="match status" value="1"/>
</dbReference>
<dbReference type="GO" id="GO:0016491">
    <property type="term" value="F:oxidoreductase activity"/>
    <property type="evidence" value="ECO:0007669"/>
    <property type="project" value="InterPro"/>
</dbReference>
<name>T1D9J2_9ZZZZ</name>
<dbReference type="Gene3D" id="1.10.1200.80">
    <property type="entry name" value="Putative flavin oxidoreducatase, domain 2"/>
    <property type="match status" value="1"/>
</dbReference>
<gene>
    <name evidence="2" type="ORF">B1A_02035</name>
</gene>
<proteinExistence type="predicted"/>
<sequence length="106" mass="12702">MTSKYEQRALDYAKKYQLDGIMIGRGIFEDPYAFSDQSDWANFDKYQKIDLFKKHVKLFLSTYRNNERSQNVMKRFCKIYLNNFSGAKELREAVMAQKTLMRFLQS</sequence>
<dbReference type="EMBL" id="AUZX01001522">
    <property type="protein sequence ID" value="EQD78875.1"/>
    <property type="molecule type" value="Genomic_DNA"/>
</dbReference>
<dbReference type="SUPFAM" id="SSF51395">
    <property type="entry name" value="FMN-linked oxidoreductases"/>
    <property type="match status" value="1"/>
</dbReference>
<evidence type="ECO:0000313" key="2">
    <source>
        <dbReference type="EMBL" id="EQD78875.1"/>
    </source>
</evidence>
<dbReference type="InterPro" id="IPR024036">
    <property type="entry name" value="tRNA-dHydroUridine_Synthase_C"/>
</dbReference>